<keyword evidence="8" id="KW-1185">Reference proteome</keyword>
<keyword evidence="5" id="KW-0833">Ubl conjugation pathway</keyword>
<dbReference type="SUPFAM" id="SSF49785">
    <property type="entry name" value="Galactose-binding domain-like"/>
    <property type="match status" value="1"/>
</dbReference>
<dbReference type="PANTHER" id="PTHR12936">
    <property type="entry name" value="ANAPHASE-PROMOTING COMPLEX 10"/>
    <property type="match status" value="1"/>
</dbReference>
<protein>
    <recommendedName>
        <fullName evidence="2">Anaphase-promoting complex subunit 10</fullName>
    </recommendedName>
</protein>
<dbReference type="SMART" id="SM01337">
    <property type="entry name" value="APC10"/>
    <property type="match status" value="1"/>
</dbReference>
<gene>
    <name evidence="9" type="primary">LOC121138689</name>
</gene>
<dbReference type="Pfam" id="PF03256">
    <property type="entry name" value="ANAPC10"/>
    <property type="match status" value="1"/>
</dbReference>
<evidence type="ECO:0000256" key="4">
    <source>
        <dbReference type="ARBA" id="ARBA00022776"/>
    </source>
</evidence>
<keyword evidence="4" id="KW-0498">Mitosis</keyword>
<evidence type="ECO:0000259" key="7">
    <source>
        <dbReference type="PROSITE" id="PS51284"/>
    </source>
</evidence>
<dbReference type="PANTHER" id="PTHR12936:SF0">
    <property type="entry name" value="ANAPHASE-PROMOTING COMPLEX SUBUNIT 10"/>
    <property type="match status" value="1"/>
</dbReference>
<dbReference type="PROSITE" id="PS51284">
    <property type="entry name" value="DOC"/>
    <property type="match status" value="1"/>
</dbReference>
<dbReference type="InterPro" id="IPR016901">
    <property type="entry name" value="APC10/Doc1"/>
</dbReference>
<evidence type="ECO:0000313" key="9">
    <source>
        <dbReference type="RefSeq" id="XP_040597268.1"/>
    </source>
</evidence>
<dbReference type="GeneID" id="121138689"/>
<evidence type="ECO:0000256" key="6">
    <source>
        <dbReference type="ARBA" id="ARBA00023306"/>
    </source>
</evidence>
<dbReference type="InterPro" id="IPR004939">
    <property type="entry name" value="APC_su10/DOC_dom"/>
</dbReference>
<evidence type="ECO:0000256" key="2">
    <source>
        <dbReference type="ARBA" id="ARBA00013927"/>
    </source>
</evidence>
<evidence type="ECO:0000313" key="8">
    <source>
        <dbReference type="Proteomes" id="UP000886700"/>
    </source>
</evidence>
<keyword evidence="3" id="KW-0132">Cell division</keyword>
<comment type="similarity">
    <text evidence="1">Belongs to the APC10 family.</text>
</comment>
<reference evidence="9" key="1">
    <citation type="submission" date="2025-08" db="UniProtKB">
        <authorList>
            <consortium name="RefSeq"/>
        </authorList>
    </citation>
    <scope>IDENTIFICATION</scope>
    <source>
        <tissue evidence="9">Liver</tissue>
    </source>
</reference>
<evidence type="ECO:0000256" key="3">
    <source>
        <dbReference type="ARBA" id="ARBA00022618"/>
    </source>
</evidence>
<name>A0ABM2X8N1_MESAU</name>
<dbReference type="Gene3D" id="2.60.120.260">
    <property type="entry name" value="Galactose-binding domain-like"/>
    <property type="match status" value="1"/>
</dbReference>
<dbReference type="Proteomes" id="UP000886700">
    <property type="component" value="Unplaced"/>
</dbReference>
<keyword evidence="6" id="KW-0131">Cell cycle</keyword>
<evidence type="ECO:0000256" key="1">
    <source>
        <dbReference type="ARBA" id="ARBA00006762"/>
    </source>
</evidence>
<proteinExistence type="inferred from homology"/>
<accession>A0ABM2X8N1</accession>
<evidence type="ECO:0000256" key="5">
    <source>
        <dbReference type="ARBA" id="ARBA00022786"/>
    </source>
</evidence>
<sequence length="94" mass="10761">MTTPNKTPPGSDPKQLERSATIRKTGSQALWSLSSCKPACEVDQLPYDNLEIYWQSDGSQPHIVNIKFRRKTTVNTLYIYSDYKPDESYTPSKF</sequence>
<dbReference type="RefSeq" id="XP_040597268.1">
    <property type="nucleotide sequence ID" value="XM_040741334.1"/>
</dbReference>
<feature type="domain" description="DOC" evidence="7">
    <location>
        <begin position="1"/>
        <end position="94"/>
    </location>
</feature>
<organism evidence="8 9">
    <name type="scientific">Mesocricetus auratus</name>
    <name type="common">Golden hamster</name>
    <dbReference type="NCBI Taxonomy" id="10036"/>
    <lineage>
        <taxon>Eukaryota</taxon>
        <taxon>Metazoa</taxon>
        <taxon>Chordata</taxon>
        <taxon>Craniata</taxon>
        <taxon>Vertebrata</taxon>
        <taxon>Euteleostomi</taxon>
        <taxon>Mammalia</taxon>
        <taxon>Eutheria</taxon>
        <taxon>Euarchontoglires</taxon>
        <taxon>Glires</taxon>
        <taxon>Rodentia</taxon>
        <taxon>Myomorpha</taxon>
        <taxon>Muroidea</taxon>
        <taxon>Cricetidae</taxon>
        <taxon>Cricetinae</taxon>
        <taxon>Mesocricetus</taxon>
    </lineage>
</organism>
<dbReference type="InterPro" id="IPR008979">
    <property type="entry name" value="Galactose-bd-like_sf"/>
</dbReference>